<dbReference type="GO" id="GO:0070531">
    <property type="term" value="C:BRCA1-A complex"/>
    <property type="evidence" value="ECO:0007669"/>
    <property type="project" value="InterPro"/>
</dbReference>
<reference evidence="16 17" key="1">
    <citation type="submission" date="2024-05" db="EMBL/GenBank/DDBJ databases">
        <authorList>
            <person name="Wallberg A."/>
        </authorList>
    </citation>
    <scope>NUCLEOTIDE SEQUENCE [LARGE SCALE GENOMIC DNA]</scope>
</reference>
<dbReference type="GO" id="GO:0051301">
    <property type="term" value="P:cell division"/>
    <property type="evidence" value="ECO:0007669"/>
    <property type="project" value="UniProtKB-KW"/>
</dbReference>
<keyword evidence="10" id="KW-0156">Chromatin regulator</keyword>
<evidence type="ECO:0000256" key="4">
    <source>
        <dbReference type="ARBA" id="ARBA00019437"/>
    </source>
</evidence>
<dbReference type="PANTHER" id="PTHR15660">
    <property type="entry name" value="BRISC AND BRCA1-A COMPLEX MEMBER 1"/>
    <property type="match status" value="1"/>
</dbReference>
<evidence type="ECO:0000313" key="16">
    <source>
        <dbReference type="EMBL" id="CAL4060046.1"/>
    </source>
</evidence>
<evidence type="ECO:0000256" key="10">
    <source>
        <dbReference type="ARBA" id="ARBA00022853"/>
    </source>
</evidence>
<dbReference type="GO" id="GO:0006302">
    <property type="term" value="P:double-strand break repair"/>
    <property type="evidence" value="ECO:0007669"/>
    <property type="project" value="TreeGrafter"/>
</dbReference>
<accession>A0AAV2PJL3</accession>
<evidence type="ECO:0000256" key="15">
    <source>
        <dbReference type="ARBA" id="ARBA00031038"/>
    </source>
</evidence>
<dbReference type="CDD" id="cd21502">
    <property type="entry name" value="vWA_BABAM1"/>
    <property type="match status" value="1"/>
</dbReference>
<dbReference type="SUPFAM" id="SSF53300">
    <property type="entry name" value="vWA-like"/>
    <property type="match status" value="1"/>
</dbReference>
<dbReference type="InterPro" id="IPR026126">
    <property type="entry name" value="BABAM1"/>
</dbReference>
<proteinExistence type="inferred from homology"/>
<evidence type="ECO:0000256" key="12">
    <source>
        <dbReference type="ARBA" id="ARBA00023242"/>
    </source>
</evidence>
<evidence type="ECO:0000256" key="5">
    <source>
        <dbReference type="ARBA" id="ARBA00022490"/>
    </source>
</evidence>
<keyword evidence="8" id="KW-0498">Mitosis</keyword>
<dbReference type="GO" id="GO:0016604">
    <property type="term" value="C:nuclear body"/>
    <property type="evidence" value="ECO:0007669"/>
    <property type="project" value="TreeGrafter"/>
</dbReference>
<evidence type="ECO:0000256" key="2">
    <source>
        <dbReference type="ARBA" id="ARBA00004496"/>
    </source>
</evidence>
<keyword evidence="11" id="KW-0234">DNA repair</keyword>
<keyword evidence="12" id="KW-0539">Nucleus</keyword>
<sequence length="179" mass="19931">MAGEDSPSPDSSPSEACDVTEHLSRFTLERHLPRVNCPEHIVLVVDVCREEDSTPYKLADGSTHSQLYMVKRALSLMLHNKHCIDQKHKFALLVLHDSPIWVHDFTQDPREILAALEELESSPVSGHCDLTTLFDVIQEQVTLPQVANPAVAPPPHIIRTELGSYGLHRVLGLFSGTKN</sequence>
<evidence type="ECO:0000256" key="6">
    <source>
        <dbReference type="ARBA" id="ARBA00022618"/>
    </source>
</evidence>
<keyword evidence="17" id="KW-1185">Reference proteome</keyword>
<dbReference type="InterPro" id="IPR036465">
    <property type="entry name" value="vWFA_dom_sf"/>
</dbReference>
<keyword evidence="7" id="KW-0227">DNA damage</keyword>
<organism evidence="16 17">
    <name type="scientific">Meganyctiphanes norvegica</name>
    <name type="common">Northern krill</name>
    <name type="synonym">Thysanopoda norvegica</name>
    <dbReference type="NCBI Taxonomy" id="48144"/>
    <lineage>
        <taxon>Eukaryota</taxon>
        <taxon>Metazoa</taxon>
        <taxon>Ecdysozoa</taxon>
        <taxon>Arthropoda</taxon>
        <taxon>Crustacea</taxon>
        <taxon>Multicrustacea</taxon>
        <taxon>Malacostraca</taxon>
        <taxon>Eumalacostraca</taxon>
        <taxon>Eucarida</taxon>
        <taxon>Euphausiacea</taxon>
        <taxon>Euphausiidae</taxon>
        <taxon>Meganyctiphanes</taxon>
    </lineage>
</organism>
<evidence type="ECO:0000256" key="1">
    <source>
        <dbReference type="ARBA" id="ARBA00004123"/>
    </source>
</evidence>
<dbReference type="AlphaFoldDB" id="A0AAV2PJL3"/>
<keyword evidence="5" id="KW-0963">Cytoplasm</keyword>
<keyword evidence="6" id="KW-0132">Cell division</keyword>
<name>A0AAV2PJL3_MEGNR</name>
<dbReference type="EMBL" id="CAXKWB010000251">
    <property type="protein sequence ID" value="CAL4060046.1"/>
    <property type="molecule type" value="Genomic_DNA"/>
</dbReference>
<comment type="subcellular location">
    <subcellularLocation>
        <location evidence="2">Cytoplasm</location>
    </subcellularLocation>
    <subcellularLocation>
        <location evidence="1">Nucleus</location>
    </subcellularLocation>
</comment>
<protein>
    <recommendedName>
        <fullName evidence="4">BRISC and BRCA1-A complex member 1</fullName>
    </recommendedName>
    <alternativeName>
        <fullName evidence="14">Mediator of RAP80 interactions and targeting subunit of 40 kDa</fullName>
    </alternativeName>
    <alternativeName>
        <fullName evidence="15">New component of the BRCA1-A complex</fullName>
    </alternativeName>
</protein>
<dbReference type="Proteomes" id="UP001497623">
    <property type="component" value="Unassembled WGS sequence"/>
</dbReference>
<evidence type="ECO:0000256" key="9">
    <source>
        <dbReference type="ARBA" id="ARBA00022786"/>
    </source>
</evidence>
<comment type="caution">
    <text evidence="16">The sequence shown here is derived from an EMBL/GenBank/DDBJ whole genome shotgun (WGS) entry which is preliminary data.</text>
</comment>
<gene>
    <name evidence="16" type="ORF">MNOR_LOCUS1007</name>
</gene>
<evidence type="ECO:0000313" key="17">
    <source>
        <dbReference type="Proteomes" id="UP001497623"/>
    </source>
</evidence>
<dbReference type="GO" id="GO:0007095">
    <property type="term" value="P:mitotic G2 DNA damage checkpoint signaling"/>
    <property type="evidence" value="ECO:0007669"/>
    <property type="project" value="TreeGrafter"/>
</dbReference>
<dbReference type="GO" id="GO:0045739">
    <property type="term" value="P:positive regulation of DNA repair"/>
    <property type="evidence" value="ECO:0007669"/>
    <property type="project" value="InterPro"/>
</dbReference>
<dbReference type="GO" id="GO:0005737">
    <property type="term" value="C:cytoplasm"/>
    <property type="evidence" value="ECO:0007669"/>
    <property type="project" value="UniProtKB-SubCell"/>
</dbReference>
<evidence type="ECO:0000256" key="13">
    <source>
        <dbReference type="ARBA" id="ARBA00023306"/>
    </source>
</evidence>
<keyword evidence="9" id="KW-0833">Ubl conjugation pathway</keyword>
<dbReference type="GO" id="GO:0070552">
    <property type="term" value="C:BRISC complex"/>
    <property type="evidence" value="ECO:0007669"/>
    <property type="project" value="InterPro"/>
</dbReference>
<evidence type="ECO:0000256" key="8">
    <source>
        <dbReference type="ARBA" id="ARBA00022776"/>
    </source>
</evidence>
<comment type="similarity">
    <text evidence="3">Belongs to the BABAM1 family.</text>
</comment>
<keyword evidence="13" id="KW-0131">Cell cycle</keyword>
<evidence type="ECO:0000256" key="11">
    <source>
        <dbReference type="ARBA" id="ARBA00023204"/>
    </source>
</evidence>
<dbReference type="PANTHER" id="PTHR15660:SF1">
    <property type="entry name" value="BRISC AND BRCA1-A COMPLEX MEMBER 1"/>
    <property type="match status" value="1"/>
</dbReference>
<evidence type="ECO:0000256" key="3">
    <source>
        <dbReference type="ARBA" id="ARBA00010809"/>
    </source>
</evidence>
<feature type="non-terminal residue" evidence="16">
    <location>
        <position position="179"/>
    </location>
</feature>
<dbReference type="GO" id="GO:0006325">
    <property type="term" value="P:chromatin organization"/>
    <property type="evidence" value="ECO:0007669"/>
    <property type="project" value="UniProtKB-KW"/>
</dbReference>
<evidence type="ECO:0000256" key="7">
    <source>
        <dbReference type="ARBA" id="ARBA00022763"/>
    </source>
</evidence>
<evidence type="ECO:0000256" key="14">
    <source>
        <dbReference type="ARBA" id="ARBA00030984"/>
    </source>
</evidence>